<organism evidence="1 2">
    <name type="scientific">Solicola gregarius</name>
    <dbReference type="NCBI Taxonomy" id="2908642"/>
    <lineage>
        <taxon>Bacteria</taxon>
        <taxon>Bacillati</taxon>
        <taxon>Actinomycetota</taxon>
        <taxon>Actinomycetes</taxon>
        <taxon>Propionibacteriales</taxon>
        <taxon>Nocardioidaceae</taxon>
        <taxon>Solicola</taxon>
    </lineage>
</organism>
<dbReference type="RefSeq" id="WP_271633019.1">
    <property type="nucleotide sequence ID" value="NZ_CP094970.1"/>
</dbReference>
<dbReference type="KEGG" id="sgrg:L0C25_17600"/>
<dbReference type="Proteomes" id="UP001164390">
    <property type="component" value="Chromosome"/>
</dbReference>
<gene>
    <name evidence="1" type="ORF">L0C25_17600</name>
</gene>
<evidence type="ECO:0000313" key="1">
    <source>
        <dbReference type="EMBL" id="UYM04336.1"/>
    </source>
</evidence>
<evidence type="ECO:0008006" key="3">
    <source>
        <dbReference type="Google" id="ProtNLM"/>
    </source>
</evidence>
<evidence type="ECO:0000313" key="2">
    <source>
        <dbReference type="Proteomes" id="UP001164390"/>
    </source>
</evidence>
<reference evidence="1" key="1">
    <citation type="submission" date="2022-01" db="EMBL/GenBank/DDBJ databases">
        <title>Nocardioidaceae gen. sp. A5X3R13.</title>
        <authorList>
            <person name="Lopez Marin M.A."/>
            <person name="Uhlik O."/>
        </authorList>
    </citation>
    <scope>NUCLEOTIDE SEQUENCE</scope>
    <source>
        <strain evidence="1">A5X3R13</strain>
    </source>
</reference>
<accession>A0AA46TFF4</accession>
<name>A0AA46TFF4_9ACTN</name>
<dbReference type="AlphaFoldDB" id="A0AA46TFF4"/>
<proteinExistence type="predicted"/>
<keyword evidence="2" id="KW-1185">Reference proteome</keyword>
<dbReference type="EMBL" id="CP094970">
    <property type="protein sequence ID" value="UYM04336.1"/>
    <property type="molecule type" value="Genomic_DNA"/>
</dbReference>
<sequence>MNATYEPSVTEIACDESGWAGENLLDGNTDVFAHASVRMAPERAAGLVDEVRRRIQSPATEYKAGHLLRAKHRDVLEWFLSREGPLTGWASVYLVDKVYLVVRTLVELLARRGYGTIDDPHDVARTLYRDGEGVLGSRQWARLLADAQALIRVPGRDIHPVEPVLDPLPDAIVRAGLRWSHDGSVSIVHDRQSTLTHARLAHVMHDPDVAGRIASIRLVAAHSDARVQVADFLAGTARSIASDELNGRGDDVLSTLLRPYVDRASIWADGRSWSRITT</sequence>
<protein>
    <recommendedName>
        <fullName evidence="3">DUF3800 domain-containing protein</fullName>
    </recommendedName>
</protein>